<comment type="caution">
    <text evidence="2">The sequence shown here is derived from an EMBL/GenBank/DDBJ whole genome shotgun (WGS) entry which is preliminary data.</text>
</comment>
<dbReference type="EMBL" id="JAUEPT010000090">
    <property type="protein sequence ID" value="KAK0432690.1"/>
    <property type="molecule type" value="Genomic_DNA"/>
</dbReference>
<reference evidence="2" key="1">
    <citation type="submission" date="2023-06" db="EMBL/GenBank/DDBJ databases">
        <authorList>
            <consortium name="Lawrence Berkeley National Laboratory"/>
            <person name="Ahrendt S."/>
            <person name="Sahu N."/>
            <person name="Indic B."/>
            <person name="Wong-Bajracharya J."/>
            <person name="Merenyi Z."/>
            <person name="Ke H.-M."/>
            <person name="Monk M."/>
            <person name="Kocsube S."/>
            <person name="Drula E."/>
            <person name="Lipzen A."/>
            <person name="Balint B."/>
            <person name="Henrissat B."/>
            <person name="Andreopoulos B."/>
            <person name="Martin F.M."/>
            <person name="Harder C.B."/>
            <person name="Rigling D."/>
            <person name="Ford K.L."/>
            <person name="Foster G.D."/>
            <person name="Pangilinan J."/>
            <person name="Papanicolaou A."/>
            <person name="Barry K."/>
            <person name="LaButti K."/>
            <person name="Viragh M."/>
            <person name="Koriabine M."/>
            <person name="Yan M."/>
            <person name="Riley R."/>
            <person name="Champramary S."/>
            <person name="Plett K.L."/>
            <person name="Tsai I.J."/>
            <person name="Slot J."/>
            <person name="Sipos G."/>
            <person name="Plett J."/>
            <person name="Nagy L.G."/>
            <person name="Grigoriev I.V."/>
        </authorList>
    </citation>
    <scope>NUCLEOTIDE SEQUENCE</scope>
    <source>
        <strain evidence="2">FPL87.14</strain>
    </source>
</reference>
<gene>
    <name evidence="2" type="ORF">EV421DRAFT_1742084</name>
    <name evidence="1" type="ORF">EV421DRAFT_1747061</name>
</gene>
<keyword evidence="3" id="KW-1185">Reference proteome</keyword>
<evidence type="ECO:0000313" key="2">
    <source>
        <dbReference type="EMBL" id="KAK0432690.1"/>
    </source>
</evidence>
<name>A0AA39IZH0_9AGAR</name>
<accession>A0AA39IZH0</accession>
<dbReference type="AlphaFoldDB" id="A0AA39IZH0"/>
<dbReference type="Proteomes" id="UP001175226">
    <property type="component" value="Unassembled WGS sequence"/>
</dbReference>
<evidence type="ECO:0000313" key="3">
    <source>
        <dbReference type="Proteomes" id="UP001175226"/>
    </source>
</evidence>
<proteinExistence type="predicted"/>
<organism evidence="2 3">
    <name type="scientific">Armillaria borealis</name>
    <dbReference type="NCBI Taxonomy" id="47425"/>
    <lineage>
        <taxon>Eukaryota</taxon>
        <taxon>Fungi</taxon>
        <taxon>Dikarya</taxon>
        <taxon>Basidiomycota</taxon>
        <taxon>Agaricomycotina</taxon>
        <taxon>Agaricomycetes</taxon>
        <taxon>Agaricomycetidae</taxon>
        <taxon>Agaricales</taxon>
        <taxon>Marasmiineae</taxon>
        <taxon>Physalacriaceae</taxon>
        <taxon>Armillaria</taxon>
    </lineage>
</organism>
<protein>
    <submittedName>
        <fullName evidence="2">Uncharacterized protein</fullName>
    </submittedName>
</protein>
<sequence>MDLVRIVAGLFKVSESAVQQEIDQMKSILGTDKAALTDLKKSSNKGRAASFFSQYFHYQTEHLSDIDGNQFNVALPSLYHAMDTLVKLKSSDTKPYLTVLDAQVVHGRARQSSYHVANCFDLRCARRPICRDTLAKGPVPCLVLNAPASTEFYQEGIGSLQSFVAMLQKREEMGTTESKEYQAWATTLMKVAGTFKTWSVVGILHRALYPTLYTSSPKDEILSCRTIKNSENQVGLVGEEYAPRDV</sequence>
<evidence type="ECO:0000313" key="1">
    <source>
        <dbReference type="EMBL" id="KAK0421612.1"/>
    </source>
</evidence>
<dbReference type="EMBL" id="JAUEPT010000421">
    <property type="protein sequence ID" value="KAK0421612.1"/>
    <property type="molecule type" value="Genomic_DNA"/>
</dbReference>